<dbReference type="SUPFAM" id="SSF51197">
    <property type="entry name" value="Clavaminate synthase-like"/>
    <property type="match status" value="1"/>
</dbReference>
<evidence type="ECO:0000256" key="2">
    <source>
        <dbReference type="SAM" id="MobiDB-lite"/>
    </source>
</evidence>
<evidence type="ECO:0000256" key="1">
    <source>
        <dbReference type="ARBA" id="ARBA00006801"/>
    </source>
</evidence>
<dbReference type="Gene3D" id="2.60.120.650">
    <property type="entry name" value="Cupin"/>
    <property type="match status" value="1"/>
</dbReference>
<dbReference type="Proteomes" id="UP000026962">
    <property type="component" value="Chromosome 1"/>
</dbReference>
<protein>
    <recommendedName>
        <fullName evidence="3">JmjC domain-containing protein</fullName>
    </recommendedName>
</protein>
<name>A0A0E0JPC2_ORYPU</name>
<evidence type="ECO:0000313" key="5">
    <source>
        <dbReference type="Proteomes" id="UP000026962"/>
    </source>
</evidence>
<dbReference type="Pfam" id="PF13621">
    <property type="entry name" value="Cupin_8"/>
    <property type="match status" value="2"/>
</dbReference>
<organism evidence="4">
    <name type="scientific">Oryza punctata</name>
    <name type="common">Red rice</name>
    <dbReference type="NCBI Taxonomy" id="4537"/>
    <lineage>
        <taxon>Eukaryota</taxon>
        <taxon>Viridiplantae</taxon>
        <taxon>Streptophyta</taxon>
        <taxon>Embryophyta</taxon>
        <taxon>Tracheophyta</taxon>
        <taxon>Spermatophyta</taxon>
        <taxon>Magnoliopsida</taxon>
        <taxon>Liliopsida</taxon>
        <taxon>Poales</taxon>
        <taxon>Poaceae</taxon>
        <taxon>BOP clade</taxon>
        <taxon>Oryzoideae</taxon>
        <taxon>Oryzeae</taxon>
        <taxon>Oryzinae</taxon>
        <taxon>Oryza</taxon>
    </lineage>
</organism>
<evidence type="ECO:0000313" key="4">
    <source>
        <dbReference type="EnsemblPlants" id="OPUNC01G31690.4"/>
    </source>
</evidence>
<dbReference type="PANTHER" id="PTHR12461:SF102">
    <property type="entry name" value="LYSINE-SPECIFIC DEMETHYLASE JMJ31"/>
    <property type="match status" value="1"/>
</dbReference>
<evidence type="ECO:0000259" key="3">
    <source>
        <dbReference type="PROSITE" id="PS51184"/>
    </source>
</evidence>
<dbReference type="Gramene" id="OPUNC01G31690.4">
    <property type="protein sequence ID" value="OPUNC01G31690.4"/>
    <property type="gene ID" value="OPUNC01G31690"/>
</dbReference>
<proteinExistence type="inferred from homology"/>
<sequence>MREEDDAGGGEFVGARLDAGLRAARFASPPSADEFAAAIEPRNAPAVFRGVVKDWTASSRWDPRRGGLDYLLEKVGPDVDVEAMMSSTGHVLVPFSKFMNSCKSYLRYPNASSDSPKAQEILKEPASSEEGCSSSLESCDQVYLAQVSILNTENKERCSLEVLKEDIQEHPHICTRCLCMGKPPTIDYSSYTRAKYMKEYSERVILNCGDALFIPEGWYHQVDSDDLTIAINFWWKSRIMNEILVDQEMNKMVHENSLSCSKGTTVCQPTDEESGGPEQLKHKQVNFGSSDKKDSPLQTLEPSTLQALYELISLVHNSVEMVSHNEITEPTSRDASCMQSNGSEKIAADDSSLLEKDPIAKIILPLKPLELQSMLLAMAHTFPRTLEALVLNMLGPIGAEILTRKFDEMDQQATKEQQSEFYKTFYSVFDDQYAAMDALLNGKEMFSFQVFQSVLRQYIGVHADRPN</sequence>
<accession>A0A0E0JPC2</accession>
<dbReference type="InterPro" id="IPR014710">
    <property type="entry name" value="RmlC-like_jellyroll"/>
</dbReference>
<reference evidence="4" key="2">
    <citation type="submission" date="2018-05" db="EMBL/GenBank/DDBJ databases">
        <title>OpunRS2 (Oryza punctata Reference Sequence Version 2).</title>
        <authorList>
            <person name="Zhang J."/>
            <person name="Kudrna D."/>
            <person name="Lee S."/>
            <person name="Talag J."/>
            <person name="Welchert J."/>
            <person name="Wing R.A."/>
        </authorList>
    </citation>
    <scope>NUCLEOTIDE SEQUENCE [LARGE SCALE GENOMIC DNA]</scope>
</reference>
<feature type="region of interest" description="Disordered" evidence="2">
    <location>
        <begin position="261"/>
        <end position="297"/>
    </location>
</feature>
<dbReference type="Gene3D" id="2.60.120.10">
    <property type="entry name" value="Jelly Rolls"/>
    <property type="match status" value="1"/>
</dbReference>
<feature type="domain" description="JmjC" evidence="3">
    <location>
        <begin position="1"/>
        <end position="250"/>
    </location>
</feature>
<dbReference type="InterPro" id="IPR041667">
    <property type="entry name" value="Cupin_8"/>
</dbReference>
<reference evidence="4" key="1">
    <citation type="submission" date="2015-04" db="UniProtKB">
        <authorList>
            <consortium name="EnsemblPlants"/>
        </authorList>
    </citation>
    <scope>IDENTIFICATION</scope>
</reference>
<keyword evidence="5" id="KW-1185">Reference proteome</keyword>
<dbReference type="EnsemblPlants" id="OPUNC01G31690.4">
    <property type="protein sequence ID" value="OPUNC01G31690.4"/>
    <property type="gene ID" value="OPUNC01G31690"/>
</dbReference>
<dbReference type="AlphaFoldDB" id="A0A0E0JPC2"/>
<comment type="similarity">
    <text evidence="1">Belongs to the JARID1 histone demethylase family.</text>
</comment>
<dbReference type="PROSITE" id="PS51184">
    <property type="entry name" value="JMJC"/>
    <property type="match status" value="1"/>
</dbReference>
<dbReference type="InterPro" id="IPR003347">
    <property type="entry name" value="JmjC_dom"/>
</dbReference>
<dbReference type="PANTHER" id="PTHR12461">
    <property type="entry name" value="HYPOXIA-INDUCIBLE FACTOR 1 ALPHA INHIBITOR-RELATED"/>
    <property type="match status" value="1"/>
</dbReference>